<comment type="caution">
    <text evidence="12">The sequence shown here is derived from an EMBL/GenBank/DDBJ whole genome shotgun (WGS) entry which is preliminary data.</text>
</comment>
<dbReference type="InterPro" id="IPR001989">
    <property type="entry name" value="Radical_activat_CS"/>
</dbReference>
<dbReference type="EMBL" id="DVFZ01000116">
    <property type="protein sequence ID" value="HIQ83880.1"/>
    <property type="molecule type" value="Genomic_DNA"/>
</dbReference>
<dbReference type="GO" id="GO:0016491">
    <property type="term" value="F:oxidoreductase activity"/>
    <property type="evidence" value="ECO:0007669"/>
    <property type="project" value="UniProtKB-KW"/>
</dbReference>
<evidence type="ECO:0000256" key="1">
    <source>
        <dbReference type="ARBA" id="ARBA00001966"/>
    </source>
</evidence>
<protein>
    <submittedName>
        <fullName evidence="12">Glycyl-radical enzyme activating protein</fullName>
    </submittedName>
</protein>
<evidence type="ECO:0000256" key="7">
    <source>
        <dbReference type="ARBA" id="ARBA00023004"/>
    </source>
</evidence>
<dbReference type="PIRSF" id="PIRSF000371">
    <property type="entry name" value="PFL_act_enz"/>
    <property type="match status" value="1"/>
</dbReference>
<dbReference type="Pfam" id="PF04055">
    <property type="entry name" value="Radical_SAM"/>
    <property type="match status" value="1"/>
</dbReference>
<dbReference type="InterPro" id="IPR040074">
    <property type="entry name" value="BssD/PflA/YjjW"/>
</dbReference>
<evidence type="ECO:0000259" key="10">
    <source>
        <dbReference type="PROSITE" id="PS51379"/>
    </source>
</evidence>
<dbReference type="InterPro" id="IPR058240">
    <property type="entry name" value="rSAM_sf"/>
</dbReference>
<evidence type="ECO:0000256" key="8">
    <source>
        <dbReference type="ARBA" id="ARBA00023014"/>
    </source>
</evidence>
<evidence type="ECO:0000256" key="4">
    <source>
        <dbReference type="ARBA" id="ARBA00022691"/>
    </source>
</evidence>
<dbReference type="Gene3D" id="3.30.70.20">
    <property type="match status" value="1"/>
</dbReference>
<dbReference type="InterPro" id="IPR007197">
    <property type="entry name" value="rSAM"/>
</dbReference>
<dbReference type="InterPro" id="IPR017900">
    <property type="entry name" value="4Fe4S_Fe_S_CS"/>
</dbReference>
<dbReference type="InterPro" id="IPR012839">
    <property type="entry name" value="Organic_radical_activase"/>
</dbReference>
<dbReference type="Proteomes" id="UP000824260">
    <property type="component" value="Unassembled WGS sequence"/>
</dbReference>
<organism evidence="12 13">
    <name type="scientific">Candidatus Pullichristensenella stercorigallinarum</name>
    <dbReference type="NCBI Taxonomy" id="2840909"/>
    <lineage>
        <taxon>Bacteria</taxon>
        <taxon>Bacillati</taxon>
        <taxon>Bacillota</taxon>
        <taxon>Clostridia</taxon>
        <taxon>Candidatus Pullichristensenella</taxon>
    </lineage>
</organism>
<dbReference type="PANTHER" id="PTHR30352:SF4">
    <property type="entry name" value="PYRUVATE FORMATE-LYASE 2-ACTIVATING ENZYME"/>
    <property type="match status" value="1"/>
</dbReference>
<dbReference type="GO" id="GO:0051539">
    <property type="term" value="F:4 iron, 4 sulfur cluster binding"/>
    <property type="evidence" value="ECO:0007669"/>
    <property type="project" value="UniProtKB-KW"/>
</dbReference>
<feature type="domain" description="4Fe-4S ferredoxin-type" evidence="10">
    <location>
        <begin position="82"/>
        <end position="105"/>
    </location>
</feature>
<dbReference type="SFLD" id="SFLDS00029">
    <property type="entry name" value="Radical_SAM"/>
    <property type="match status" value="1"/>
</dbReference>
<proteinExistence type="inferred from homology"/>
<dbReference type="PROSITE" id="PS51918">
    <property type="entry name" value="RADICAL_SAM"/>
    <property type="match status" value="1"/>
</dbReference>
<dbReference type="PROSITE" id="PS01087">
    <property type="entry name" value="RADICAL_ACTIVATING"/>
    <property type="match status" value="1"/>
</dbReference>
<evidence type="ECO:0000313" key="12">
    <source>
        <dbReference type="EMBL" id="HIQ83880.1"/>
    </source>
</evidence>
<evidence type="ECO:0000313" key="13">
    <source>
        <dbReference type="Proteomes" id="UP000824260"/>
    </source>
</evidence>
<dbReference type="Pfam" id="PF13237">
    <property type="entry name" value="Fer4_10"/>
    <property type="match status" value="1"/>
</dbReference>
<comment type="cofactor">
    <cofactor evidence="1">
        <name>[4Fe-4S] cluster</name>
        <dbReference type="ChEBI" id="CHEBI:49883"/>
    </cofactor>
</comment>
<keyword evidence="7" id="KW-0408">Iron</keyword>
<sequence length="296" mass="32439">MRDTTGIVFDIEEFAVFDGPGIRMAVFLKGCPLRCEWCHNPEGLKPRAERTVTKNLCVGCGECMKVCPQAAQGVEAGPPPRPKECVVCGKCVAVCPRRAIQIAGTPMKASDVAARIQRNAPILKMNEGGVTFSGGEALMQHEFVEDVCDRLPDVHKAIETSGYASEEAFLSVVNRLDLVMMDIKLVDSAAHKRYTGVSNERILANLRALIRSGKPFRARVPVIPGVNDSDENLEATARLVADAKNLDRVELLRYNRSAGAKYGLLGEEYKPSFDTEREPNMNLAIFEKYGIKAVAL</sequence>
<keyword evidence="6" id="KW-0560">Oxidoreductase</keyword>
<reference evidence="12" key="2">
    <citation type="journal article" date="2021" name="PeerJ">
        <title>Extensive microbial diversity within the chicken gut microbiome revealed by metagenomics and culture.</title>
        <authorList>
            <person name="Gilroy R."/>
            <person name="Ravi A."/>
            <person name="Getino M."/>
            <person name="Pursley I."/>
            <person name="Horton D.L."/>
            <person name="Alikhan N.F."/>
            <person name="Baker D."/>
            <person name="Gharbi K."/>
            <person name="Hall N."/>
            <person name="Watson M."/>
            <person name="Adriaenssens E.M."/>
            <person name="Foster-Nyarko E."/>
            <person name="Jarju S."/>
            <person name="Secka A."/>
            <person name="Antonio M."/>
            <person name="Oren A."/>
            <person name="Chaudhuri R.R."/>
            <person name="La Ragione R."/>
            <person name="Hildebrand F."/>
            <person name="Pallen M.J."/>
        </authorList>
    </citation>
    <scope>NUCLEOTIDE SEQUENCE</scope>
    <source>
        <strain evidence="12">ChiSjej6B24-2974</strain>
    </source>
</reference>
<dbReference type="CDD" id="cd01335">
    <property type="entry name" value="Radical_SAM"/>
    <property type="match status" value="1"/>
</dbReference>
<dbReference type="SUPFAM" id="SSF54862">
    <property type="entry name" value="4Fe-4S ferredoxins"/>
    <property type="match status" value="1"/>
</dbReference>
<evidence type="ECO:0000256" key="3">
    <source>
        <dbReference type="ARBA" id="ARBA00022485"/>
    </source>
</evidence>
<keyword evidence="4" id="KW-0949">S-adenosyl-L-methionine</keyword>
<dbReference type="PROSITE" id="PS00198">
    <property type="entry name" value="4FE4S_FER_1"/>
    <property type="match status" value="2"/>
</dbReference>
<evidence type="ECO:0000256" key="5">
    <source>
        <dbReference type="ARBA" id="ARBA00022723"/>
    </source>
</evidence>
<dbReference type="SUPFAM" id="SSF102114">
    <property type="entry name" value="Radical SAM enzymes"/>
    <property type="match status" value="1"/>
</dbReference>
<dbReference type="PROSITE" id="PS51379">
    <property type="entry name" value="4FE4S_FER_2"/>
    <property type="match status" value="2"/>
</dbReference>
<dbReference type="InterPro" id="IPR034457">
    <property type="entry name" value="Organic_radical-activating"/>
</dbReference>
<dbReference type="SFLD" id="SFLDG01118">
    <property type="entry name" value="activating_enzymes__group_2"/>
    <property type="match status" value="1"/>
</dbReference>
<evidence type="ECO:0000256" key="9">
    <source>
        <dbReference type="ARBA" id="ARBA00047365"/>
    </source>
</evidence>
<feature type="domain" description="Radical SAM core" evidence="11">
    <location>
        <begin position="17"/>
        <end position="292"/>
    </location>
</feature>
<keyword evidence="3" id="KW-0004">4Fe-4S</keyword>
<feature type="domain" description="4Fe-4S ferredoxin-type" evidence="10">
    <location>
        <begin position="48"/>
        <end position="77"/>
    </location>
</feature>
<dbReference type="SFLD" id="SFLDG01066">
    <property type="entry name" value="organic_radical-activating_enz"/>
    <property type="match status" value="1"/>
</dbReference>
<evidence type="ECO:0000259" key="11">
    <source>
        <dbReference type="PROSITE" id="PS51918"/>
    </source>
</evidence>
<reference evidence="12" key="1">
    <citation type="submission" date="2020-10" db="EMBL/GenBank/DDBJ databases">
        <authorList>
            <person name="Gilroy R."/>
        </authorList>
    </citation>
    <scope>NUCLEOTIDE SEQUENCE</scope>
    <source>
        <strain evidence="12">ChiSjej6B24-2974</strain>
    </source>
</reference>
<dbReference type="Gene3D" id="3.80.30.10">
    <property type="entry name" value="pyruvate-formate lyase- activating enzyme"/>
    <property type="match status" value="1"/>
</dbReference>
<name>A0A9D0ZNQ6_9FIRM</name>
<evidence type="ECO:0000256" key="2">
    <source>
        <dbReference type="ARBA" id="ARBA00009777"/>
    </source>
</evidence>
<gene>
    <name evidence="12" type="ORF">IAA52_12380</name>
</gene>
<dbReference type="NCBIfam" id="TIGR02494">
    <property type="entry name" value="PFLE_PFLC"/>
    <property type="match status" value="1"/>
</dbReference>
<accession>A0A9D0ZNQ6</accession>
<dbReference type="AlphaFoldDB" id="A0A9D0ZNQ6"/>
<dbReference type="InterPro" id="IPR017896">
    <property type="entry name" value="4Fe4S_Fe-S-bd"/>
</dbReference>
<comment type="catalytic activity">
    <reaction evidence="9">
        <text>glycyl-[protein] + reduced [flavodoxin] + S-adenosyl-L-methionine = glycin-2-yl radical-[protein] + semiquinone [flavodoxin] + 5'-deoxyadenosine + L-methionine + H(+)</text>
        <dbReference type="Rhea" id="RHEA:61976"/>
        <dbReference type="Rhea" id="RHEA-COMP:10622"/>
        <dbReference type="Rhea" id="RHEA-COMP:14480"/>
        <dbReference type="Rhea" id="RHEA-COMP:15993"/>
        <dbReference type="Rhea" id="RHEA-COMP:15994"/>
        <dbReference type="ChEBI" id="CHEBI:15378"/>
        <dbReference type="ChEBI" id="CHEBI:17319"/>
        <dbReference type="ChEBI" id="CHEBI:29947"/>
        <dbReference type="ChEBI" id="CHEBI:32722"/>
        <dbReference type="ChEBI" id="CHEBI:57618"/>
        <dbReference type="ChEBI" id="CHEBI:57844"/>
        <dbReference type="ChEBI" id="CHEBI:59789"/>
        <dbReference type="ChEBI" id="CHEBI:140311"/>
    </reaction>
</comment>
<keyword evidence="5" id="KW-0479">Metal-binding</keyword>
<dbReference type="GO" id="GO:0046872">
    <property type="term" value="F:metal ion binding"/>
    <property type="evidence" value="ECO:0007669"/>
    <property type="project" value="UniProtKB-KW"/>
</dbReference>
<dbReference type="PANTHER" id="PTHR30352">
    <property type="entry name" value="PYRUVATE FORMATE-LYASE-ACTIVATING ENZYME"/>
    <property type="match status" value="1"/>
</dbReference>
<keyword evidence="8" id="KW-0411">Iron-sulfur</keyword>
<comment type="similarity">
    <text evidence="2">Belongs to the organic radical-activating enzymes family.</text>
</comment>
<evidence type="ECO:0000256" key="6">
    <source>
        <dbReference type="ARBA" id="ARBA00023002"/>
    </source>
</evidence>